<dbReference type="Pfam" id="PF13641">
    <property type="entry name" value="Glyco_tranf_2_3"/>
    <property type="match status" value="1"/>
</dbReference>
<keyword evidence="1" id="KW-0472">Membrane</keyword>
<accession>A0A1L9X130</accession>
<reference evidence="3" key="1">
    <citation type="journal article" date="2017" name="Genome Biol.">
        <title>Comparative genomics reveals high biological diversity and specific adaptations in the industrially and medically important fungal genus Aspergillus.</title>
        <authorList>
            <person name="de Vries R.P."/>
            <person name="Riley R."/>
            <person name="Wiebenga A."/>
            <person name="Aguilar-Osorio G."/>
            <person name="Amillis S."/>
            <person name="Uchima C.A."/>
            <person name="Anderluh G."/>
            <person name="Asadollahi M."/>
            <person name="Askin M."/>
            <person name="Barry K."/>
            <person name="Battaglia E."/>
            <person name="Bayram O."/>
            <person name="Benocci T."/>
            <person name="Braus-Stromeyer S.A."/>
            <person name="Caldana C."/>
            <person name="Canovas D."/>
            <person name="Cerqueira G.C."/>
            <person name="Chen F."/>
            <person name="Chen W."/>
            <person name="Choi C."/>
            <person name="Clum A."/>
            <person name="Dos Santos R.A."/>
            <person name="Damasio A.R."/>
            <person name="Diallinas G."/>
            <person name="Emri T."/>
            <person name="Fekete E."/>
            <person name="Flipphi M."/>
            <person name="Freyberg S."/>
            <person name="Gallo A."/>
            <person name="Gournas C."/>
            <person name="Habgood R."/>
            <person name="Hainaut M."/>
            <person name="Harispe M.L."/>
            <person name="Henrissat B."/>
            <person name="Hilden K.S."/>
            <person name="Hope R."/>
            <person name="Hossain A."/>
            <person name="Karabika E."/>
            <person name="Karaffa L."/>
            <person name="Karanyi Z."/>
            <person name="Krasevec N."/>
            <person name="Kuo A."/>
            <person name="Kusch H."/>
            <person name="LaButti K."/>
            <person name="Lagendijk E.L."/>
            <person name="Lapidus A."/>
            <person name="Levasseur A."/>
            <person name="Lindquist E."/>
            <person name="Lipzen A."/>
            <person name="Logrieco A.F."/>
            <person name="MacCabe A."/>
            <person name="Maekelae M.R."/>
            <person name="Malavazi I."/>
            <person name="Melin P."/>
            <person name="Meyer V."/>
            <person name="Mielnichuk N."/>
            <person name="Miskei M."/>
            <person name="Molnar A.P."/>
            <person name="Mule G."/>
            <person name="Ngan C.Y."/>
            <person name="Orejas M."/>
            <person name="Orosz E."/>
            <person name="Ouedraogo J.P."/>
            <person name="Overkamp K.M."/>
            <person name="Park H.-S."/>
            <person name="Perrone G."/>
            <person name="Piumi F."/>
            <person name="Punt P.J."/>
            <person name="Ram A.F."/>
            <person name="Ramon A."/>
            <person name="Rauscher S."/>
            <person name="Record E."/>
            <person name="Riano-Pachon D.M."/>
            <person name="Robert V."/>
            <person name="Roehrig J."/>
            <person name="Ruller R."/>
            <person name="Salamov A."/>
            <person name="Salih N.S."/>
            <person name="Samson R.A."/>
            <person name="Sandor E."/>
            <person name="Sanguinetti M."/>
            <person name="Schuetze T."/>
            <person name="Sepcic K."/>
            <person name="Shelest E."/>
            <person name="Sherlock G."/>
            <person name="Sophianopoulou V."/>
            <person name="Squina F.M."/>
            <person name="Sun H."/>
            <person name="Susca A."/>
            <person name="Todd R.B."/>
            <person name="Tsang A."/>
            <person name="Unkles S.E."/>
            <person name="van de Wiele N."/>
            <person name="van Rossen-Uffink D."/>
            <person name="Oliveira J.V."/>
            <person name="Vesth T.C."/>
            <person name="Visser J."/>
            <person name="Yu J.-H."/>
            <person name="Zhou M."/>
            <person name="Andersen M.R."/>
            <person name="Archer D.B."/>
            <person name="Baker S.E."/>
            <person name="Benoit I."/>
            <person name="Brakhage A.A."/>
            <person name="Braus G.H."/>
            <person name="Fischer R."/>
            <person name="Frisvad J.C."/>
            <person name="Goldman G.H."/>
            <person name="Houbraken J."/>
            <person name="Oakley B."/>
            <person name="Pocsi I."/>
            <person name="Scazzocchio C."/>
            <person name="Seiboth B."/>
            <person name="vanKuyk P.A."/>
            <person name="Wortman J."/>
            <person name="Dyer P.S."/>
            <person name="Grigoriev I.V."/>
        </authorList>
    </citation>
    <scope>NUCLEOTIDE SEQUENCE [LARGE SCALE GENOMIC DNA]</scope>
    <source>
        <strain evidence="3">ATCC 16872 / CBS 172.66 / WB 5094</strain>
    </source>
</reference>
<gene>
    <name evidence="2" type="ORF">ASPACDRAFT_1867523</name>
</gene>
<dbReference type="Proteomes" id="UP000184546">
    <property type="component" value="Unassembled WGS sequence"/>
</dbReference>
<keyword evidence="1" id="KW-1133">Transmembrane helix</keyword>
<feature type="transmembrane region" description="Helical" evidence="1">
    <location>
        <begin position="554"/>
        <end position="573"/>
    </location>
</feature>
<dbReference type="RefSeq" id="XP_020058157.1">
    <property type="nucleotide sequence ID" value="XM_020197901.1"/>
</dbReference>
<feature type="transmembrane region" description="Helical" evidence="1">
    <location>
        <begin position="200"/>
        <end position="220"/>
    </location>
</feature>
<dbReference type="OrthoDB" id="2590398at2759"/>
<feature type="transmembrane region" description="Helical" evidence="1">
    <location>
        <begin position="619"/>
        <end position="637"/>
    </location>
</feature>
<feature type="transmembrane region" description="Helical" evidence="1">
    <location>
        <begin position="518"/>
        <end position="534"/>
    </location>
</feature>
<dbReference type="EMBL" id="KV878974">
    <property type="protein sequence ID" value="OJK01818.1"/>
    <property type="molecule type" value="Genomic_DNA"/>
</dbReference>
<organism evidence="2 3">
    <name type="scientific">Aspergillus aculeatus (strain ATCC 16872 / CBS 172.66 / WB 5094)</name>
    <dbReference type="NCBI Taxonomy" id="690307"/>
    <lineage>
        <taxon>Eukaryota</taxon>
        <taxon>Fungi</taxon>
        <taxon>Dikarya</taxon>
        <taxon>Ascomycota</taxon>
        <taxon>Pezizomycotina</taxon>
        <taxon>Eurotiomycetes</taxon>
        <taxon>Eurotiomycetidae</taxon>
        <taxon>Eurotiales</taxon>
        <taxon>Aspergillaceae</taxon>
        <taxon>Aspergillus</taxon>
        <taxon>Aspergillus subgen. Circumdati</taxon>
    </lineage>
</organism>
<keyword evidence="3" id="KW-1185">Reference proteome</keyword>
<sequence>MPPSSSRMSVVEDVVIPAHLLAITTPSNHLWNSSHCDLPEQGPVQQAIQTAALEREFGRLRRSATVSGHQPSKTRTIANVRRLSEPLSGSELSSITEVQSPCFSPLQVDGQIADERVQFSHDIQPREGLGSYNSVPGTRDGAWPLPPRPQSYRISRIEAGSRPHTTRQAARHSIYDIYQKAKERRVALQRKYWAQVLFEYAVYLVLIAFIYFVLIGIPLWKGAVWWLYYVVRFEFVIQGGWAITIGVAFFYAFGPLLVSFENDPPAAPEKLEGADLEHNPKTAQDTALLIPCYKSANIIGPTLEAALRIFPPQNIFVIANGNAPEPLDNTEEVCRPYGVNHLWCPVGSKIIAQFVGCYAAKHFPNVLLIDDDCALPANFPVVSDQLKGRVQCIGYTIKSVGPGSSRGTFCQQAQDLEYKISGLQRAFAGVLGSATFPHGAISLWRTDFLKQTFHDHPGFSVSEDWFFGDSCRRLGGRITMCSAVFVETETPSAVFFSSGGSRGGFGEMTIFKQRFMRWNFFFVNGMYFNMKYILCNWNLGWWELGAKLFVFQEVYETLLYLVAPFMLPISFAVRPAFCGIMLGATNGLYFLNVVLFNLIHLRKKKESVSWTCLLVYYMPYKIVLFLINVASCYWSLFKYARYFANRHPKVIEDDKAVEVVLRLEETTSMPSEETKNLPGLGRSFSVTKVRARRPTNASQQPSVSIRASVVRVDGNWI</sequence>
<dbReference type="SUPFAM" id="SSF53448">
    <property type="entry name" value="Nucleotide-diphospho-sugar transferases"/>
    <property type="match status" value="1"/>
</dbReference>
<dbReference type="Gene3D" id="3.90.550.10">
    <property type="entry name" value="Spore Coat Polysaccharide Biosynthesis Protein SpsA, Chain A"/>
    <property type="match status" value="1"/>
</dbReference>
<proteinExistence type="predicted"/>
<dbReference type="STRING" id="690307.A0A1L9X130"/>
<dbReference type="VEuPathDB" id="FungiDB:ASPACDRAFT_1867523"/>
<protein>
    <submittedName>
        <fullName evidence="2">Uncharacterized protein</fullName>
    </submittedName>
</protein>
<keyword evidence="1" id="KW-0812">Transmembrane</keyword>
<dbReference type="InterPro" id="IPR029044">
    <property type="entry name" value="Nucleotide-diphossugar_trans"/>
</dbReference>
<evidence type="ECO:0000256" key="1">
    <source>
        <dbReference type="SAM" id="Phobius"/>
    </source>
</evidence>
<name>A0A1L9X130_ASPA1</name>
<feature type="transmembrane region" description="Helical" evidence="1">
    <location>
        <begin position="240"/>
        <end position="260"/>
    </location>
</feature>
<dbReference type="OMA" id="FNSPWEL"/>
<dbReference type="AlphaFoldDB" id="A0A1L9X130"/>
<evidence type="ECO:0000313" key="3">
    <source>
        <dbReference type="Proteomes" id="UP000184546"/>
    </source>
</evidence>
<evidence type="ECO:0000313" key="2">
    <source>
        <dbReference type="EMBL" id="OJK01818.1"/>
    </source>
</evidence>
<dbReference type="GeneID" id="30971715"/>
<feature type="transmembrane region" description="Helical" evidence="1">
    <location>
        <begin position="580"/>
        <end position="599"/>
    </location>
</feature>